<sequence>MINKITLIGYLGADPESKTMASGIEVVNFRMSTSQSCTDKITPQKVEKTEWHSVVIFNPQLAKVALQHLSKGSAVYIEGQLQTCKWQDESGQERYTTEVVLSQYKGELKILNSIQKDDIDVDTQEQAITSENVGRESLNTTLNDNALLQSEDLFMKKCKKRGRPKIANQIREPNGRISRAKKPRELVNKLALEMRAKHNGVSIQDAKNPLSGTYVGRLYLLGKEKGINKDQYDASQQYSRVRNNYLCAKGLPGAIYDAVATNHDQDSLENWVEIATDRYEAMQDVIRKAQGLYRQYNLYAALQYIVIEDQQLPYLVSSLRIALNALHKYFYLGERIGQ</sequence>
<comment type="caution">
    <text evidence="5">The sequence shown here is derived from an EMBL/GenBank/DDBJ whole genome shotgun (WGS) entry which is preliminary data.</text>
</comment>
<comment type="caution">
    <text evidence="3">Lacks conserved residue(s) required for the propagation of feature annotation.</text>
</comment>
<dbReference type="Gene3D" id="2.40.50.140">
    <property type="entry name" value="Nucleic acid-binding proteins"/>
    <property type="match status" value="1"/>
</dbReference>
<dbReference type="EMBL" id="AGWC01000004">
    <property type="protein sequence ID" value="ENN91828.1"/>
    <property type="molecule type" value="Genomic_DNA"/>
</dbReference>
<dbReference type="GO" id="GO:0009295">
    <property type="term" value="C:nucleoid"/>
    <property type="evidence" value="ECO:0007669"/>
    <property type="project" value="TreeGrafter"/>
</dbReference>
<dbReference type="HAMAP" id="MF_00984">
    <property type="entry name" value="SSB"/>
    <property type="match status" value="1"/>
</dbReference>
<dbReference type="HOGENOM" id="CLU_820539_0_0_5"/>
<dbReference type="PANTHER" id="PTHR10302:SF27">
    <property type="entry name" value="SINGLE-STRANDED DNA-BINDING PROTEIN"/>
    <property type="match status" value="1"/>
</dbReference>
<dbReference type="CDD" id="cd04496">
    <property type="entry name" value="SSB_OBF"/>
    <property type="match status" value="1"/>
</dbReference>
<accession>N6UNS5</accession>
<dbReference type="GO" id="GO:0003697">
    <property type="term" value="F:single-stranded DNA binding"/>
    <property type="evidence" value="ECO:0007669"/>
    <property type="project" value="UniProtKB-UniRule"/>
</dbReference>
<dbReference type="Proteomes" id="UP000014242">
    <property type="component" value="Unassembled WGS sequence"/>
</dbReference>
<dbReference type="InterPro" id="IPR012340">
    <property type="entry name" value="NA-bd_OB-fold"/>
</dbReference>
<dbReference type="InterPro" id="IPR011344">
    <property type="entry name" value="ssDNA-bd"/>
</dbReference>
<organism evidence="5 6">
    <name type="scientific">Bartonella schoenbuchensis m07a</name>
    <dbReference type="NCBI Taxonomy" id="1094496"/>
    <lineage>
        <taxon>Bacteria</taxon>
        <taxon>Pseudomonadati</taxon>
        <taxon>Pseudomonadota</taxon>
        <taxon>Alphaproteobacteria</taxon>
        <taxon>Hyphomicrobiales</taxon>
        <taxon>Bartonellaceae</taxon>
        <taxon>Bartonella</taxon>
    </lineage>
</organism>
<dbReference type="InterPro" id="IPR000424">
    <property type="entry name" value="Primosome_PriB/ssb"/>
</dbReference>
<dbReference type="AlphaFoldDB" id="N6UNS5"/>
<keyword evidence="6" id="KW-1185">Reference proteome</keyword>
<comment type="subunit">
    <text evidence="3">Homotetramer.</text>
</comment>
<evidence type="ECO:0000256" key="4">
    <source>
        <dbReference type="RuleBase" id="RU000524"/>
    </source>
</evidence>
<dbReference type="PROSITE" id="PS50935">
    <property type="entry name" value="SSB"/>
    <property type="match status" value="1"/>
</dbReference>
<dbReference type="GO" id="GO:0006310">
    <property type="term" value="P:DNA recombination"/>
    <property type="evidence" value="ECO:0007669"/>
    <property type="project" value="UniProtKB-KW"/>
</dbReference>
<feature type="DNA-binding region" evidence="3">
    <location>
        <begin position="51"/>
        <end position="57"/>
    </location>
</feature>
<proteinExistence type="inferred from homology"/>
<keyword evidence="2" id="KW-0233">DNA recombination</keyword>
<dbReference type="PATRIC" id="fig|1094496.3.peg.732"/>
<dbReference type="SUPFAM" id="SSF50249">
    <property type="entry name" value="Nucleic acid-binding proteins"/>
    <property type="match status" value="1"/>
</dbReference>
<gene>
    <name evidence="5" type="ORF">m07a_07130</name>
</gene>
<evidence type="ECO:0000256" key="3">
    <source>
        <dbReference type="HAMAP-Rule" id="MF_00984"/>
    </source>
</evidence>
<evidence type="ECO:0000313" key="6">
    <source>
        <dbReference type="Proteomes" id="UP000014242"/>
    </source>
</evidence>
<dbReference type="NCBIfam" id="TIGR00621">
    <property type="entry name" value="ssb"/>
    <property type="match status" value="1"/>
</dbReference>
<dbReference type="Pfam" id="PF00436">
    <property type="entry name" value="SSB"/>
    <property type="match status" value="1"/>
</dbReference>
<dbReference type="eggNOG" id="COG0629">
    <property type="taxonomic scope" value="Bacteria"/>
</dbReference>
<evidence type="ECO:0000256" key="2">
    <source>
        <dbReference type="ARBA" id="ARBA00023172"/>
    </source>
</evidence>
<evidence type="ECO:0000256" key="1">
    <source>
        <dbReference type="ARBA" id="ARBA00023125"/>
    </source>
</evidence>
<keyword evidence="1 3" id="KW-0238">DNA-binding</keyword>
<name>N6UNS5_9HYPH</name>
<evidence type="ECO:0000313" key="5">
    <source>
        <dbReference type="EMBL" id="ENN91828.1"/>
    </source>
</evidence>
<dbReference type="PANTHER" id="PTHR10302">
    <property type="entry name" value="SINGLE-STRANDED DNA-BINDING PROTEIN"/>
    <property type="match status" value="1"/>
</dbReference>
<dbReference type="GO" id="GO:0006260">
    <property type="term" value="P:DNA replication"/>
    <property type="evidence" value="ECO:0007669"/>
    <property type="project" value="InterPro"/>
</dbReference>
<protein>
    <recommendedName>
        <fullName evidence="3 4">Single-stranded DNA-binding protein</fullName>
        <shortName evidence="3">SSB</shortName>
    </recommendedName>
</protein>
<reference evidence="5 6" key="1">
    <citation type="journal article" date="2013" name="PLoS Genet.">
        <title>A gene transfer agent and a dynamic repertoire of secretion systems hold the keys to the explosive radiation of the emerging pathogen Bartonella.</title>
        <authorList>
            <person name="Guy L."/>
            <person name="Nystedt B."/>
            <person name="Toft C."/>
            <person name="Zaremba-Niedzwiedzka K."/>
            <person name="Berglund E.C."/>
            <person name="Granberg F."/>
            <person name="Naslund K."/>
            <person name="Eriksson A.S."/>
            <person name="Andersson S.G."/>
        </authorList>
    </citation>
    <scope>NUCLEOTIDE SEQUENCE [LARGE SCALE GENOMIC DNA]</scope>
    <source>
        <strain evidence="6">m07a</strain>
    </source>
</reference>